<dbReference type="Proteomes" id="UP000246352">
    <property type="component" value="Unassembled WGS sequence"/>
</dbReference>
<dbReference type="AlphaFoldDB" id="A0A317PSJ6"/>
<evidence type="ECO:0000313" key="2">
    <source>
        <dbReference type="EMBL" id="PWW04432.1"/>
    </source>
</evidence>
<evidence type="ECO:0000313" key="3">
    <source>
        <dbReference type="Proteomes" id="UP000246352"/>
    </source>
</evidence>
<dbReference type="SUPFAM" id="SSF47226">
    <property type="entry name" value="Histidine-containing phosphotransfer domain, HPT domain"/>
    <property type="match status" value="1"/>
</dbReference>
<name>A0A317PSJ6_9HYPH</name>
<dbReference type="Gene3D" id="1.20.120.160">
    <property type="entry name" value="HPT domain"/>
    <property type="match status" value="1"/>
</dbReference>
<feature type="region of interest" description="Disordered" evidence="1">
    <location>
        <begin position="1"/>
        <end position="22"/>
    </location>
</feature>
<sequence length="122" mass="12724">MAAPNIAFEAPECGHQPRPSGSRPVDLVHLACQTGGDKSLESEVLALFARQARQSVNEMARLDTEGRKALAHKILGSAKGIGAFEVARCAGLVEARPGDLGAVAAFTKAVVDADNFIVGLSR</sequence>
<accession>A0A317PSJ6</accession>
<dbReference type="GO" id="GO:0000160">
    <property type="term" value="P:phosphorelay signal transduction system"/>
    <property type="evidence" value="ECO:0007669"/>
    <property type="project" value="InterPro"/>
</dbReference>
<dbReference type="RefSeq" id="WP_110030868.1">
    <property type="nucleotide sequence ID" value="NZ_QGTR01000001.1"/>
</dbReference>
<organism evidence="2 3">
    <name type="scientific">Hoeflea marina</name>
    <dbReference type="NCBI Taxonomy" id="274592"/>
    <lineage>
        <taxon>Bacteria</taxon>
        <taxon>Pseudomonadati</taxon>
        <taxon>Pseudomonadota</taxon>
        <taxon>Alphaproteobacteria</taxon>
        <taxon>Hyphomicrobiales</taxon>
        <taxon>Rhizobiaceae</taxon>
        <taxon>Hoeflea</taxon>
    </lineage>
</organism>
<comment type="caution">
    <text evidence="2">The sequence shown here is derived from an EMBL/GenBank/DDBJ whole genome shotgun (WGS) entry which is preliminary data.</text>
</comment>
<protein>
    <recommendedName>
        <fullName evidence="4">Hpt domain-containing protein</fullName>
    </recommendedName>
</protein>
<dbReference type="InterPro" id="IPR036641">
    <property type="entry name" value="HPT_dom_sf"/>
</dbReference>
<dbReference type="EMBL" id="QGTR01000001">
    <property type="protein sequence ID" value="PWW04432.1"/>
    <property type="molecule type" value="Genomic_DNA"/>
</dbReference>
<gene>
    <name evidence="2" type="ORF">DFR52_1011130</name>
</gene>
<reference evidence="2 3" key="1">
    <citation type="submission" date="2018-05" db="EMBL/GenBank/DDBJ databases">
        <title>Genomic Encyclopedia of Type Strains, Phase IV (KMG-IV): sequencing the most valuable type-strain genomes for metagenomic binning, comparative biology and taxonomic classification.</title>
        <authorList>
            <person name="Goeker M."/>
        </authorList>
    </citation>
    <scope>NUCLEOTIDE SEQUENCE [LARGE SCALE GENOMIC DNA]</scope>
    <source>
        <strain evidence="2 3">DSM 16791</strain>
    </source>
</reference>
<proteinExistence type="predicted"/>
<keyword evidence="3" id="KW-1185">Reference proteome</keyword>
<dbReference type="OrthoDB" id="8454588at2"/>
<evidence type="ECO:0008006" key="4">
    <source>
        <dbReference type="Google" id="ProtNLM"/>
    </source>
</evidence>
<evidence type="ECO:0000256" key="1">
    <source>
        <dbReference type="SAM" id="MobiDB-lite"/>
    </source>
</evidence>